<dbReference type="Proteomes" id="UP000523139">
    <property type="component" value="Unassembled WGS sequence"/>
</dbReference>
<evidence type="ECO:0000256" key="7">
    <source>
        <dbReference type="ARBA" id="ARBA00048045"/>
    </source>
</evidence>
<comment type="similarity">
    <text evidence="1">Belongs to the cytidine and deoxycytidylate deaminase family. ADAT2 subfamily.</text>
</comment>
<evidence type="ECO:0000256" key="5">
    <source>
        <dbReference type="ARBA" id="ARBA00022801"/>
    </source>
</evidence>
<dbReference type="AlphaFoldDB" id="A0A7X8YDP6"/>
<dbReference type="Pfam" id="PF00383">
    <property type="entry name" value="dCMP_cyt_deam_1"/>
    <property type="match status" value="1"/>
</dbReference>
<dbReference type="PROSITE" id="PS51747">
    <property type="entry name" value="CYT_DCMP_DEAMINASES_2"/>
    <property type="match status" value="1"/>
</dbReference>
<accession>A0A7X8YDP6</accession>
<gene>
    <name evidence="8" type="primary">tadA</name>
    <name evidence="10" type="ORF">HGQ17_06555</name>
</gene>
<evidence type="ECO:0000256" key="6">
    <source>
        <dbReference type="ARBA" id="ARBA00022833"/>
    </source>
</evidence>
<keyword evidence="6 8" id="KW-0862">Zinc</keyword>
<dbReference type="InterPro" id="IPR016192">
    <property type="entry name" value="APOBEC/CMP_deaminase_Zn-bd"/>
</dbReference>
<dbReference type="EMBL" id="JABAHY010000004">
    <property type="protein sequence ID" value="NLS09670.1"/>
    <property type="molecule type" value="Genomic_DNA"/>
</dbReference>
<dbReference type="GO" id="GO:0008270">
    <property type="term" value="F:zinc ion binding"/>
    <property type="evidence" value="ECO:0007669"/>
    <property type="project" value="UniProtKB-UniRule"/>
</dbReference>
<feature type="domain" description="CMP/dCMP-type deaminase" evidence="9">
    <location>
        <begin position="1"/>
        <end position="142"/>
    </location>
</feature>
<dbReference type="EC" id="3.5.4.33" evidence="8"/>
<evidence type="ECO:0000256" key="1">
    <source>
        <dbReference type="ARBA" id="ARBA00010669"/>
    </source>
</evidence>
<dbReference type="PANTHER" id="PTHR11079:SF202">
    <property type="entry name" value="TRNA-SPECIFIC ADENOSINE DEAMINASE"/>
    <property type="match status" value="1"/>
</dbReference>
<dbReference type="Gene3D" id="3.40.140.10">
    <property type="entry name" value="Cytidine Deaminase, domain 2"/>
    <property type="match status" value="1"/>
</dbReference>
<organism evidence="10 11">
    <name type="scientific">Nesterenkonia sedimenti</name>
    <dbReference type="NCBI Taxonomy" id="1463632"/>
    <lineage>
        <taxon>Bacteria</taxon>
        <taxon>Bacillati</taxon>
        <taxon>Actinomycetota</taxon>
        <taxon>Actinomycetes</taxon>
        <taxon>Micrococcales</taxon>
        <taxon>Micrococcaceae</taxon>
        <taxon>Nesterenkonia</taxon>
    </lineage>
</organism>
<comment type="cofactor">
    <cofactor evidence="8">
        <name>Zn(2+)</name>
        <dbReference type="ChEBI" id="CHEBI:29105"/>
    </cofactor>
    <text evidence="8">Binds 1 zinc ion per subunit.</text>
</comment>
<evidence type="ECO:0000259" key="9">
    <source>
        <dbReference type="PROSITE" id="PS51747"/>
    </source>
</evidence>
<evidence type="ECO:0000256" key="8">
    <source>
        <dbReference type="HAMAP-Rule" id="MF_00972"/>
    </source>
</evidence>
<evidence type="ECO:0000256" key="2">
    <source>
        <dbReference type="ARBA" id="ARBA00011738"/>
    </source>
</evidence>
<feature type="binding site" evidence="8">
    <location>
        <position position="47"/>
    </location>
    <ligand>
        <name>Zn(2+)</name>
        <dbReference type="ChEBI" id="CHEBI:29105"/>
        <note>catalytic</note>
    </ligand>
</feature>
<feature type="binding site" evidence="8">
    <location>
        <position position="77"/>
    </location>
    <ligand>
        <name>Zn(2+)</name>
        <dbReference type="ChEBI" id="CHEBI:29105"/>
        <note>catalytic</note>
    </ligand>
</feature>
<evidence type="ECO:0000256" key="3">
    <source>
        <dbReference type="ARBA" id="ARBA00022694"/>
    </source>
</evidence>
<keyword evidence="11" id="KW-1185">Reference proteome</keyword>
<reference evidence="10 11" key="1">
    <citation type="submission" date="2020-04" db="EMBL/GenBank/DDBJ databases">
        <title>Nesterenkonia sp. nov., isolated from marine sediment.</title>
        <authorList>
            <person name="Zhang G."/>
        </authorList>
    </citation>
    <scope>NUCLEOTIDE SEQUENCE [LARGE SCALE GENOMIC DNA]</scope>
    <source>
        <strain evidence="10 11">MY13</strain>
    </source>
</reference>
<sequence>MGRCLELAAQAPASGDVPVGAVVLSADGETLGEGFNTRERDGSPTGHAELNALAAAAATMGTWRLDGCTLAVTLEPCTMCAGAISQTRISTVIFGTWDAKAGAAGSVFDVLREPRLNHWVEVQPGVRSTECADLLQAFFGEVRRGSDS</sequence>
<comment type="subunit">
    <text evidence="2 8">Homodimer.</text>
</comment>
<dbReference type="InterPro" id="IPR002125">
    <property type="entry name" value="CMP_dCMP_dom"/>
</dbReference>
<feature type="active site" description="Proton donor" evidence="8">
    <location>
        <position position="49"/>
    </location>
</feature>
<dbReference type="InterPro" id="IPR028883">
    <property type="entry name" value="tRNA_aden_deaminase"/>
</dbReference>
<keyword evidence="5 8" id="KW-0378">Hydrolase</keyword>
<dbReference type="GO" id="GO:0002100">
    <property type="term" value="P:tRNA wobble adenosine to inosine editing"/>
    <property type="evidence" value="ECO:0007669"/>
    <property type="project" value="UniProtKB-UniRule"/>
</dbReference>
<comment type="caution">
    <text evidence="10">The sequence shown here is derived from an EMBL/GenBank/DDBJ whole genome shotgun (WGS) entry which is preliminary data.</text>
</comment>
<dbReference type="CDD" id="cd01285">
    <property type="entry name" value="nucleoside_deaminase"/>
    <property type="match status" value="1"/>
</dbReference>
<keyword evidence="4 8" id="KW-0479">Metal-binding</keyword>
<evidence type="ECO:0000313" key="10">
    <source>
        <dbReference type="EMBL" id="NLS09670.1"/>
    </source>
</evidence>
<dbReference type="PROSITE" id="PS00903">
    <property type="entry name" value="CYT_DCMP_DEAMINASES_1"/>
    <property type="match status" value="1"/>
</dbReference>
<dbReference type="HAMAP" id="MF_00972">
    <property type="entry name" value="tRNA_aden_deaminase"/>
    <property type="match status" value="1"/>
</dbReference>
<dbReference type="RefSeq" id="WP_168887182.1">
    <property type="nucleotide sequence ID" value="NZ_JABAHY010000004.1"/>
</dbReference>
<proteinExistence type="inferred from homology"/>
<comment type="function">
    <text evidence="8">Catalyzes the deamination of adenosine to inosine at the wobble position 34 of tRNA(Arg2).</text>
</comment>
<name>A0A7X8YDP6_9MICC</name>
<protein>
    <recommendedName>
        <fullName evidence="8">tRNA-specific adenosine deaminase</fullName>
        <ecNumber evidence="8">3.5.4.33</ecNumber>
    </recommendedName>
</protein>
<evidence type="ECO:0000313" key="11">
    <source>
        <dbReference type="Proteomes" id="UP000523139"/>
    </source>
</evidence>
<dbReference type="SUPFAM" id="SSF53927">
    <property type="entry name" value="Cytidine deaminase-like"/>
    <property type="match status" value="1"/>
</dbReference>
<comment type="catalytic activity">
    <reaction evidence="7 8">
        <text>adenosine(34) in tRNA + H2O + H(+) = inosine(34) in tRNA + NH4(+)</text>
        <dbReference type="Rhea" id="RHEA:43168"/>
        <dbReference type="Rhea" id="RHEA-COMP:10373"/>
        <dbReference type="Rhea" id="RHEA-COMP:10374"/>
        <dbReference type="ChEBI" id="CHEBI:15377"/>
        <dbReference type="ChEBI" id="CHEBI:15378"/>
        <dbReference type="ChEBI" id="CHEBI:28938"/>
        <dbReference type="ChEBI" id="CHEBI:74411"/>
        <dbReference type="ChEBI" id="CHEBI:82852"/>
        <dbReference type="EC" id="3.5.4.33"/>
    </reaction>
</comment>
<dbReference type="InterPro" id="IPR016193">
    <property type="entry name" value="Cytidine_deaminase-like"/>
</dbReference>
<dbReference type="PANTHER" id="PTHR11079">
    <property type="entry name" value="CYTOSINE DEAMINASE FAMILY MEMBER"/>
    <property type="match status" value="1"/>
</dbReference>
<feature type="binding site" evidence="8">
    <location>
        <position position="80"/>
    </location>
    <ligand>
        <name>Zn(2+)</name>
        <dbReference type="ChEBI" id="CHEBI:29105"/>
        <note>catalytic</note>
    </ligand>
</feature>
<keyword evidence="3 8" id="KW-0819">tRNA processing</keyword>
<evidence type="ECO:0000256" key="4">
    <source>
        <dbReference type="ARBA" id="ARBA00022723"/>
    </source>
</evidence>
<dbReference type="GO" id="GO:0052717">
    <property type="term" value="F:tRNA-specific adenosine-34 deaminase activity"/>
    <property type="evidence" value="ECO:0007669"/>
    <property type="project" value="UniProtKB-UniRule"/>
</dbReference>